<dbReference type="RefSeq" id="WP_337701688.1">
    <property type="nucleotide sequence ID" value="NZ_JBBEGM010000002.1"/>
</dbReference>
<organism evidence="2 3">
    <name type="scientific">Actinomycetospora flava</name>
    <dbReference type="NCBI Taxonomy" id="3129232"/>
    <lineage>
        <taxon>Bacteria</taxon>
        <taxon>Bacillati</taxon>
        <taxon>Actinomycetota</taxon>
        <taxon>Actinomycetes</taxon>
        <taxon>Pseudonocardiales</taxon>
        <taxon>Pseudonocardiaceae</taxon>
        <taxon>Actinomycetospora</taxon>
    </lineage>
</organism>
<protein>
    <submittedName>
        <fullName evidence="2">Uncharacterized protein</fullName>
    </submittedName>
</protein>
<name>A0ABU8M3Q5_9PSEU</name>
<feature type="region of interest" description="Disordered" evidence="1">
    <location>
        <begin position="72"/>
        <end position="92"/>
    </location>
</feature>
<accession>A0ABU8M3Q5</accession>
<dbReference type="Proteomes" id="UP001369736">
    <property type="component" value="Unassembled WGS sequence"/>
</dbReference>
<comment type="caution">
    <text evidence="2">The sequence shown here is derived from an EMBL/GenBank/DDBJ whole genome shotgun (WGS) entry which is preliminary data.</text>
</comment>
<proteinExistence type="predicted"/>
<dbReference type="EMBL" id="JBBEGM010000002">
    <property type="protein sequence ID" value="MEJ2861247.1"/>
    <property type="molecule type" value="Genomic_DNA"/>
</dbReference>
<gene>
    <name evidence="2" type="ORF">WCD58_08775</name>
</gene>
<evidence type="ECO:0000256" key="1">
    <source>
        <dbReference type="SAM" id="MobiDB-lite"/>
    </source>
</evidence>
<evidence type="ECO:0000313" key="3">
    <source>
        <dbReference type="Proteomes" id="UP001369736"/>
    </source>
</evidence>
<reference evidence="2 3" key="1">
    <citation type="submission" date="2024-03" db="EMBL/GenBank/DDBJ databases">
        <title>Actinomycetospora sp. OC33-EN07, a novel actinomycete isolated from wild orchid (Aerides multiflora).</title>
        <authorList>
            <person name="Suriyachadkun C."/>
        </authorList>
    </citation>
    <scope>NUCLEOTIDE SEQUENCE [LARGE SCALE GENOMIC DNA]</scope>
    <source>
        <strain evidence="2 3">OC33-EN07</strain>
    </source>
</reference>
<evidence type="ECO:0000313" key="2">
    <source>
        <dbReference type="EMBL" id="MEJ2861247.1"/>
    </source>
</evidence>
<keyword evidence="3" id="KW-1185">Reference proteome</keyword>
<sequence length="108" mass="11355">MTGSSPSAPEPEPLAALPLLAEAGVSVYWVPLDGRTAWVADVDSRQVWISRSVPREGLLHCLVEALSVIDEGGTPADPPGPGLRLVHDSDGVEETPAARPALRVLREG</sequence>